<organism evidence="1 2">
    <name type="scientific">Phormidium nigroviride PCC 7112</name>
    <dbReference type="NCBI Taxonomy" id="179408"/>
    <lineage>
        <taxon>Bacteria</taxon>
        <taxon>Bacillati</taxon>
        <taxon>Cyanobacteriota</taxon>
        <taxon>Cyanophyceae</taxon>
        <taxon>Oscillatoriophycideae</taxon>
        <taxon>Oscillatoriales</taxon>
        <taxon>Oscillatoriaceae</taxon>
        <taxon>Phormidium</taxon>
    </lineage>
</organism>
<dbReference type="Proteomes" id="UP000010478">
    <property type="component" value="Chromosome"/>
</dbReference>
<reference evidence="1 2" key="1">
    <citation type="submission" date="2012-05" db="EMBL/GenBank/DDBJ databases">
        <title>Finished chromosome of genome of Oscillatoria sp. PCC 7112.</title>
        <authorList>
            <consortium name="US DOE Joint Genome Institute"/>
            <person name="Gugger M."/>
            <person name="Coursin T."/>
            <person name="Rippka R."/>
            <person name="Tandeau De Marsac N."/>
            <person name="Huntemann M."/>
            <person name="Wei C.-L."/>
            <person name="Han J."/>
            <person name="Detter J.C."/>
            <person name="Han C."/>
            <person name="Tapia R."/>
            <person name="Davenport K."/>
            <person name="Daligault H."/>
            <person name="Erkkila T."/>
            <person name="Gu W."/>
            <person name="Munk A.C.C."/>
            <person name="Teshima H."/>
            <person name="Xu Y."/>
            <person name="Chain P."/>
            <person name="Chen A."/>
            <person name="Krypides N."/>
            <person name="Mavromatis K."/>
            <person name="Markowitz V."/>
            <person name="Szeto E."/>
            <person name="Ivanova N."/>
            <person name="Mikhailova N."/>
            <person name="Ovchinnikova G."/>
            <person name="Pagani I."/>
            <person name="Pati A."/>
            <person name="Goodwin L."/>
            <person name="Peters L."/>
            <person name="Pitluck S."/>
            <person name="Woyke T."/>
            <person name="Kerfeld C."/>
        </authorList>
    </citation>
    <scope>NUCLEOTIDE SEQUENCE [LARGE SCALE GENOMIC DNA]</scope>
    <source>
        <strain evidence="1 2">PCC 7112</strain>
    </source>
</reference>
<keyword evidence="2" id="KW-1185">Reference proteome</keyword>
<protein>
    <submittedName>
        <fullName evidence="1">Uncharacterized protein</fullName>
    </submittedName>
</protein>
<dbReference type="AlphaFoldDB" id="K9VH16"/>
<proteinExistence type="predicted"/>
<evidence type="ECO:0000313" key="2">
    <source>
        <dbReference type="Proteomes" id="UP000010478"/>
    </source>
</evidence>
<dbReference type="eggNOG" id="ENOG502ZR9C">
    <property type="taxonomic scope" value="Bacteria"/>
</dbReference>
<dbReference type="HOGENOM" id="CLU_1755218_0_0_3"/>
<gene>
    <name evidence="1" type="ORF">Osc7112_2332</name>
</gene>
<sequence length="145" mass="16673">MNAAEQAKNIEVASKIAAVVNLFKSEFPDAKVDLKPWMNDEDTRELVDPDSIDIGFHFPGRSRLLQSRSILIQIRFYQDPVEGYRRAIGVEAAGYDHSGQQWHFSTVENWNFLGITEPAVESAQKLKDFCQQIFDLFNQSIDFRF</sequence>
<accession>K9VH16</accession>
<dbReference type="RefSeq" id="WP_015176080.1">
    <property type="nucleotide sequence ID" value="NC_019729.1"/>
</dbReference>
<dbReference type="KEGG" id="oni:Osc7112_2332"/>
<dbReference type="PATRIC" id="fig|179408.3.peg.2851"/>
<name>K9VH16_9CYAN</name>
<evidence type="ECO:0000313" key="1">
    <source>
        <dbReference type="EMBL" id="AFZ06782.1"/>
    </source>
</evidence>
<dbReference type="STRING" id="179408.Osc7112_2332"/>
<dbReference type="OrthoDB" id="511517at2"/>
<dbReference type="EMBL" id="CP003614">
    <property type="protein sequence ID" value="AFZ06782.1"/>
    <property type="molecule type" value="Genomic_DNA"/>
</dbReference>